<dbReference type="RefSeq" id="WP_186956423.1">
    <property type="nucleotide sequence ID" value="NZ_JACOFX010000020.1"/>
</dbReference>
<dbReference type="Proteomes" id="UP000646911">
    <property type="component" value="Unassembled WGS sequence"/>
</dbReference>
<comment type="caution">
    <text evidence="1">The sequence shown here is derived from an EMBL/GenBank/DDBJ whole genome shotgun (WGS) entry which is preliminary data.</text>
</comment>
<organism evidence="1 2">
    <name type="scientific">Undibacterium umbellatum</name>
    <dbReference type="NCBI Taxonomy" id="2762300"/>
    <lineage>
        <taxon>Bacteria</taxon>
        <taxon>Pseudomonadati</taxon>
        <taxon>Pseudomonadota</taxon>
        <taxon>Betaproteobacteria</taxon>
        <taxon>Burkholderiales</taxon>
        <taxon>Oxalobacteraceae</taxon>
        <taxon>Undibacterium</taxon>
    </lineage>
</organism>
<proteinExistence type="predicted"/>
<name>A0ABR6ZGK3_9BURK</name>
<evidence type="ECO:0000313" key="2">
    <source>
        <dbReference type="Proteomes" id="UP000646911"/>
    </source>
</evidence>
<dbReference type="EMBL" id="JACOFX010000020">
    <property type="protein sequence ID" value="MBC3910852.1"/>
    <property type="molecule type" value="Genomic_DNA"/>
</dbReference>
<accession>A0ABR6ZGK3</accession>
<reference evidence="1 2" key="1">
    <citation type="submission" date="2020-08" db="EMBL/GenBank/DDBJ databases">
        <title>Novel species isolated from subtropical streams in China.</title>
        <authorList>
            <person name="Lu H."/>
        </authorList>
    </citation>
    <scope>NUCLEOTIDE SEQUENCE [LARGE SCALE GENOMIC DNA]</scope>
    <source>
        <strain evidence="1 2">NL8W</strain>
    </source>
</reference>
<evidence type="ECO:0000313" key="1">
    <source>
        <dbReference type="EMBL" id="MBC3910852.1"/>
    </source>
</evidence>
<keyword evidence="2" id="KW-1185">Reference proteome</keyword>
<protein>
    <submittedName>
        <fullName evidence="1">Uncharacterized protein</fullName>
    </submittedName>
</protein>
<sequence length="137" mass="14131">MAANISPIFPLIPRVLISAPITVANTSKDGTGPVTQISLAAGPNGAFVESVEALPVGTNAASVLRVFLNNGSATTTSANNILWEEISLPATVLSEVAGQTKVVIPLNRAIPAGYTLYATVGTSVTAGWRVRVHMGDY</sequence>
<gene>
    <name evidence="1" type="ORF">H8L47_25090</name>
</gene>